<evidence type="ECO:0000256" key="1">
    <source>
        <dbReference type="SAM" id="MobiDB-lite"/>
    </source>
</evidence>
<evidence type="ECO:0000313" key="2">
    <source>
        <dbReference type="EMBL" id="CAA9519721.1"/>
    </source>
</evidence>
<dbReference type="AlphaFoldDB" id="A0A6J4TCT1"/>
<dbReference type="EMBL" id="CADCVO010000525">
    <property type="protein sequence ID" value="CAA9519721.1"/>
    <property type="molecule type" value="Genomic_DNA"/>
</dbReference>
<accession>A0A6J4TCT1</accession>
<feature type="non-terminal residue" evidence="2">
    <location>
        <position position="65"/>
    </location>
</feature>
<feature type="non-terminal residue" evidence="2">
    <location>
        <position position="1"/>
    </location>
</feature>
<name>A0A6J4TCT1_9ACTN</name>
<reference evidence="2" key="1">
    <citation type="submission" date="2020-02" db="EMBL/GenBank/DDBJ databases">
        <authorList>
            <person name="Meier V. D."/>
        </authorList>
    </citation>
    <scope>NUCLEOTIDE SEQUENCE</scope>
    <source>
        <strain evidence="2">AVDCRST_MAG13</strain>
    </source>
</reference>
<proteinExistence type="predicted"/>
<gene>
    <name evidence="2" type="ORF">AVDCRST_MAG13-3298</name>
</gene>
<sequence length="65" mass="7221">ARRPPPVLGPGLRRAVRGPRAHAGRARDARVRLRLRARGPRPLHRPGRRPGAGPRRRHRGPARGV</sequence>
<organism evidence="2">
    <name type="scientific">uncultured Solirubrobacteraceae bacterium</name>
    <dbReference type="NCBI Taxonomy" id="1162706"/>
    <lineage>
        <taxon>Bacteria</taxon>
        <taxon>Bacillati</taxon>
        <taxon>Actinomycetota</taxon>
        <taxon>Thermoleophilia</taxon>
        <taxon>Solirubrobacterales</taxon>
        <taxon>Solirubrobacteraceae</taxon>
        <taxon>environmental samples</taxon>
    </lineage>
</organism>
<feature type="region of interest" description="Disordered" evidence="1">
    <location>
        <begin position="1"/>
        <end position="65"/>
    </location>
</feature>
<protein>
    <submittedName>
        <fullName evidence="2">Uncharacterized protein</fullName>
    </submittedName>
</protein>
<feature type="compositionally biased region" description="Basic residues" evidence="1">
    <location>
        <begin position="32"/>
        <end position="65"/>
    </location>
</feature>
<feature type="compositionally biased region" description="Basic residues" evidence="1">
    <location>
        <begin position="14"/>
        <end position="24"/>
    </location>
</feature>